<feature type="region of interest" description="Disordered" evidence="1">
    <location>
        <begin position="21"/>
        <end position="49"/>
    </location>
</feature>
<feature type="region of interest" description="Disordered" evidence="1">
    <location>
        <begin position="103"/>
        <end position="167"/>
    </location>
</feature>
<feature type="compositionally biased region" description="Basic residues" evidence="1">
    <location>
        <begin position="108"/>
        <end position="117"/>
    </location>
</feature>
<protein>
    <submittedName>
        <fullName evidence="2">Uncharacterized protein</fullName>
    </submittedName>
</protein>
<evidence type="ECO:0000256" key="1">
    <source>
        <dbReference type="SAM" id="MobiDB-lite"/>
    </source>
</evidence>
<dbReference type="EMBL" id="OOIL02001602">
    <property type="protein sequence ID" value="VFQ77044.1"/>
    <property type="molecule type" value="Genomic_DNA"/>
</dbReference>
<gene>
    <name evidence="2" type="ORF">CCAM_LOCUS18820</name>
</gene>
<proteinExistence type="predicted"/>
<reference evidence="2 3" key="1">
    <citation type="submission" date="2018-04" db="EMBL/GenBank/DDBJ databases">
        <authorList>
            <person name="Vogel A."/>
        </authorList>
    </citation>
    <scope>NUCLEOTIDE SEQUENCE [LARGE SCALE GENOMIC DNA]</scope>
</reference>
<accession>A0A484LL63</accession>
<dbReference type="Proteomes" id="UP000595140">
    <property type="component" value="Unassembled WGS sequence"/>
</dbReference>
<dbReference type="AlphaFoldDB" id="A0A484LL63"/>
<evidence type="ECO:0000313" key="3">
    <source>
        <dbReference type="Proteomes" id="UP000595140"/>
    </source>
</evidence>
<sequence length="249" mass="27570">MNSWRKALCSTLHRELRSKLQKSHIRTNEALPAEETSQPETTASAASLNAAAQASADAKRYESSSFSVLVDSSSPDTLWRFFGSPESLRMILLLLRSVFSSAQVTERPRRHHRRLVQRRRELAAGRRRPTGAASRRRRRSSPPSIAAPPLLPSPVAAAQRRRASSRRRRASSCCFAFAGNERRRRPLHSGHPRRRVQRRCFAFVGRPPPSIAAPSVAAHRRRVAAPPLSPASVTVAASGRCPELISPAD</sequence>
<name>A0A484LL63_9ASTE</name>
<feature type="compositionally biased region" description="Basic residues" evidence="1">
    <location>
        <begin position="125"/>
        <end position="140"/>
    </location>
</feature>
<keyword evidence="3" id="KW-1185">Reference proteome</keyword>
<evidence type="ECO:0000313" key="2">
    <source>
        <dbReference type="EMBL" id="VFQ77044.1"/>
    </source>
</evidence>
<organism evidence="2 3">
    <name type="scientific">Cuscuta campestris</name>
    <dbReference type="NCBI Taxonomy" id="132261"/>
    <lineage>
        <taxon>Eukaryota</taxon>
        <taxon>Viridiplantae</taxon>
        <taxon>Streptophyta</taxon>
        <taxon>Embryophyta</taxon>
        <taxon>Tracheophyta</taxon>
        <taxon>Spermatophyta</taxon>
        <taxon>Magnoliopsida</taxon>
        <taxon>eudicotyledons</taxon>
        <taxon>Gunneridae</taxon>
        <taxon>Pentapetalae</taxon>
        <taxon>asterids</taxon>
        <taxon>lamiids</taxon>
        <taxon>Solanales</taxon>
        <taxon>Convolvulaceae</taxon>
        <taxon>Cuscuteae</taxon>
        <taxon>Cuscuta</taxon>
        <taxon>Cuscuta subgen. Grammica</taxon>
        <taxon>Cuscuta sect. Cleistogrammica</taxon>
    </lineage>
</organism>